<keyword evidence="6 14" id="KW-0132">Cell division</keyword>
<evidence type="ECO:0000256" key="3">
    <source>
        <dbReference type="ARBA" id="ARBA00012211"/>
    </source>
</evidence>
<evidence type="ECO:0000256" key="2">
    <source>
        <dbReference type="ARBA" id="ARBA00004752"/>
    </source>
</evidence>
<dbReference type="AlphaFoldDB" id="A0A1F4PNC9"/>
<comment type="function">
    <text evidence="14">Cell wall formation.</text>
</comment>
<dbReference type="EMBL" id="METE01000010">
    <property type="protein sequence ID" value="OGB85106.1"/>
    <property type="molecule type" value="Genomic_DNA"/>
</dbReference>
<feature type="domain" description="Mur ligase N-terminal catalytic" evidence="15">
    <location>
        <begin position="17"/>
        <end position="120"/>
    </location>
</feature>
<dbReference type="SUPFAM" id="SSF53244">
    <property type="entry name" value="MurD-like peptide ligases, peptide-binding domain"/>
    <property type="match status" value="1"/>
</dbReference>
<name>A0A1F4PNC9_UNCK3</name>
<sequence length="469" mass="50890">MWYSNSVEKLAPRHFFLVGIGGIGMQAIADVLLGMGHQVTGSNNTDFSGRERLERLGAKIFVGPHLADHIPLDISELIYTSAITRAGVAETANPEVARAIVLGVPVAKRSVFVGKLMADKIGITVSGTHGKTTTATLLTAILREGQLEPSAMIGAEVESIGGCGVFGAGKYMVVEACEYDRSFLDMPPTIAVITNIDSDHLDYYQNLSKIKEAFVQFIKLVPPNGLVVACGDDKNLRAILPEASAKVITYGFNNDNDLIATDVKGINTHTEFKVGDQIFGLPLPGRHLILNSLAAIAVARQVGVSDETIYRALSNFKGAARRFEILGTINGITLMDDYGHHPTEIRALLSAARDYFLGRKIWVVFQPHQYSRTRLLFNDFVDSLRAADEVIVAPIFAVGDTEADKQLVSSEQLALAINQIDSNKAVALPDFPDISAYLKTKLRRGDVVISLGAGKNSEWIHQFKNELTG</sequence>
<keyword evidence="10 14" id="KW-0573">Peptidoglycan synthesis</keyword>
<dbReference type="NCBIfam" id="TIGR01082">
    <property type="entry name" value="murC"/>
    <property type="match status" value="1"/>
</dbReference>
<dbReference type="GO" id="GO:0009252">
    <property type="term" value="P:peptidoglycan biosynthetic process"/>
    <property type="evidence" value="ECO:0007669"/>
    <property type="project" value="UniProtKB-UniRule"/>
</dbReference>
<dbReference type="InterPro" id="IPR050061">
    <property type="entry name" value="MurCDEF_pg_biosynth"/>
</dbReference>
<evidence type="ECO:0000256" key="6">
    <source>
        <dbReference type="ARBA" id="ARBA00022618"/>
    </source>
</evidence>
<dbReference type="Gene3D" id="3.40.1190.10">
    <property type="entry name" value="Mur-like, catalytic domain"/>
    <property type="match status" value="1"/>
</dbReference>
<comment type="catalytic activity">
    <reaction evidence="13 14">
        <text>UDP-N-acetyl-alpha-D-muramate + L-alanine + ATP = UDP-N-acetyl-alpha-D-muramoyl-L-alanine + ADP + phosphate + H(+)</text>
        <dbReference type="Rhea" id="RHEA:23372"/>
        <dbReference type="ChEBI" id="CHEBI:15378"/>
        <dbReference type="ChEBI" id="CHEBI:30616"/>
        <dbReference type="ChEBI" id="CHEBI:43474"/>
        <dbReference type="ChEBI" id="CHEBI:57972"/>
        <dbReference type="ChEBI" id="CHEBI:70757"/>
        <dbReference type="ChEBI" id="CHEBI:83898"/>
        <dbReference type="ChEBI" id="CHEBI:456216"/>
        <dbReference type="EC" id="6.3.2.8"/>
    </reaction>
</comment>
<evidence type="ECO:0000256" key="5">
    <source>
        <dbReference type="ARBA" id="ARBA00022598"/>
    </source>
</evidence>
<dbReference type="InterPro" id="IPR000713">
    <property type="entry name" value="Mur_ligase_N"/>
</dbReference>
<dbReference type="GO" id="GO:0005737">
    <property type="term" value="C:cytoplasm"/>
    <property type="evidence" value="ECO:0007669"/>
    <property type="project" value="UniProtKB-SubCell"/>
</dbReference>
<comment type="caution">
    <text evidence="18">The sequence shown here is derived from an EMBL/GenBank/DDBJ whole genome shotgun (WGS) entry which is preliminary data.</text>
</comment>
<dbReference type="UniPathway" id="UPA00219"/>
<dbReference type="PANTHER" id="PTHR43445:SF3">
    <property type="entry name" value="UDP-N-ACETYLMURAMATE--L-ALANINE LIGASE"/>
    <property type="match status" value="1"/>
</dbReference>
<evidence type="ECO:0000256" key="13">
    <source>
        <dbReference type="ARBA" id="ARBA00047833"/>
    </source>
</evidence>
<reference evidence="18 19" key="1">
    <citation type="journal article" date="2016" name="Nat. Commun.">
        <title>Thousands of microbial genomes shed light on interconnected biogeochemical processes in an aquifer system.</title>
        <authorList>
            <person name="Anantharaman K."/>
            <person name="Brown C.T."/>
            <person name="Hug L.A."/>
            <person name="Sharon I."/>
            <person name="Castelle C.J."/>
            <person name="Probst A.J."/>
            <person name="Thomas B.C."/>
            <person name="Singh A."/>
            <person name="Wilkins M.J."/>
            <person name="Karaoz U."/>
            <person name="Brodie E.L."/>
            <person name="Williams K.H."/>
            <person name="Hubbard S.S."/>
            <person name="Banfield J.F."/>
        </authorList>
    </citation>
    <scope>NUCLEOTIDE SEQUENCE [LARGE SCALE GENOMIC DNA]</scope>
</reference>
<evidence type="ECO:0000313" key="19">
    <source>
        <dbReference type="Proteomes" id="UP000179010"/>
    </source>
</evidence>
<dbReference type="InterPro" id="IPR036565">
    <property type="entry name" value="Mur-like_cat_sf"/>
</dbReference>
<dbReference type="STRING" id="1798539.A2994_03675"/>
<dbReference type="Pfam" id="PF08245">
    <property type="entry name" value="Mur_ligase_M"/>
    <property type="match status" value="1"/>
</dbReference>
<feature type="domain" description="Mur ligase central" evidence="17">
    <location>
        <begin position="125"/>
        <end position="299"/>
    </location>
</feature>
<evidence type="ECO:0000256" key="14">
    <source>
        <dbReference type="HAMAP-Rule" id="MF_00046"/>
    </source>
</evidence>
<dbReference type="GO" id="GO:0008763">
    <property type="term" value="F:UDP-N-acetylmuramate-L-alanine ligase activity"/>
    <property type="evidence" value="ECO:0007669"/>
    <property type="project" value="UniProtKB-UniRule"/>
</dbReference>
<dbReference type="GO" id="GO:0008360">
    <property type="term" value="P:regulation of cell shape"/>
    <property type="evidence" value="ECO:0007669"/>
    <property type="project" value="UniProtKB-KW"/>
</dbReference>
<protein>
    <recommendedName>
        <fullName evidence="3 14">UDP-N-acetylmuramate--L-alanine ligase</fullName>
        <ecNumber evidence="3 14">6.3.2.8</ecNumber>
    </recommendedName>
    <alternativeName>
        <fullName evidence="14">UDP-N-acetylmuramoyl-L-alanine synthetase</fullName>
    </alternativeName>
</protein>
<organism evidence="18 19">
    <name type="scientific">candidate division Kazan bacterium RIFCSPLOWO2_01_FULL_48_13</name>
    <dbReference type="NCBI Taxonomy" id="1798539"/>
    <lineage>
        <taxon>Bacteria</taxon>
        <taxon>Bacteria division Kazan-3B-28</taxon>
    </lineage>
</organism>
<dbReference type="GO" id="GO:0051301">
    <property type="term" value="P:cell division"/>
    <property type="evidence" value="ECO:0007669"/>
    <property type="project" value="UniProtKB-KW"/>
</dbReference>
<dbReference type="HAMAP" id="MF_00046">
    <property type="entry name" value="MurC"/>
    <property type="match status" value="1"/>
</dbReference>
<dbReference type="PANTHER" id="PTHR43445">
    <property type="entry name" value="UDP-N-ACETYLMURAMATE--L-ALANINE LIGASE-RELATED"/>
    <property type="match status" value="1"/>
</dbReference>
<evidence type="ECO:0000313" key="18">
    <source>
        <dbReference type="EMBL" id="OGB85106.1"/>
    </source>
</evidence>
<keyword evidence="11 14" id="KW-0131">Cell cycle</keyword>
<keyword evidence="4 14" id="KW-0963">Cytoplasm</keyword>
<accession>A0A1F4PNC9</accession>
<comment type="subcellular location">
    <subcellularLocation>
        <location evidence="1 14">Cytoplasm</location>
    </subcellularLocation>
</comment>
<dbReference type="Proteomes" id="UP000179010">
    <property type="component" value="Unassembled WGS sequence"/>
</dbReference>
<evidence type="ECO:0000256" key="1">
    <source>
        <dbReference type="ARBA" id="ARBA00004496"/>
    </source>
</evidence>
<evidence type="ECO:0000256" key="12">
    <source>
        <dbReference type="ARBA" id="ARBA00023316"/>
    </source>
</evidence>
<evidence type="ECO:0000256" key="7">
    <source>
        <dbReference type="ARBA" id="ARBA00022741"/>
    </source>
</evidence>
<keyword evidence="9 14" id="KW-0133">Cell shape</keyword>
<dbReference type="InterPro" id="IPR005758">
    <property type="entry name" value="UDP-N-AcMur_Ala_ligase_MurC"/>
</dbReference>
<dbReference type="InterPro" id="IPR036615">
    <property type="entry name" value="Mur_ligase_C_dom_sf"/>
</dbReference>
<dbReference type="GO" id="GO:0071555">
    <property type="term" value="P:cell wall organization"/>
    <property type="evidence" value="ECO:0007669"/>
    <property type="project" value="UniProtKB-KW"/>
</dbReference>
<feature type="binding site" evidence="14">
    <location>
        <begin position="127"/>
        <end position="133"/>
    </location>
    <ligand>
        <name>ATP</name>
        <dbReference type="ChEBI" id="CHEBI:30616"/>
    </ligand>
</feature>
<keyword evidence="12 14" id="KW-0961">Cell wall biogenesis/degradation</keyword>
<evidence type="ECO:0000259" key="16">
    <source>
        <dbReference type="Pfam" id="PF02875"/>
    </source>
</evidence>
<gene>
    <name evidence="14" type="primary">murC</name>
    <name evidence="18" type="ORF">A2994_03675</name>
</gene>
<dbReference type="GO" id="GO:0005524">
    <property type="term" value="F:ATP binding"/>
    <property type="evidence" value="ECO:0007669"/>
    <property type="project" value="UniProtKB-UniRule"/>
</dbReference>
<evidence type="ECO:0000259" key="15">
    <source>
        <dbReference type="Pfam" id="PF01225"/>
    </source>
</evidence>
<evidence type="ECO:0000256" key="9">
    <source>
        <dbReference type="ARBA" id="ARBA00022960"/>
    </source>
</evidence>
<evidence type="ECO:0000259" key="17">
    <source>
        <dbReference type="Pfam" id="PF08245"/>
    </source>
</evidence>
<keyword evidence="7 14" id="KW-0547">Nucleotide-binding</keyword>
<dbReference type="SUPFAM" id="SSF53623">
    <property type="entry name" value="MurD-like peptide ligases, catalytic domain"/>
    <property type="match status" value="1"/>
</dbReference>
<proteinExistence type="inferred from homology"/>
<dbReference type="Pfam" id="PF02875">
    <property type="entry name" value="Mur_ligase_C"/>
    <property type="match status" value="1"/>
</dbReference>
<dbReference type="InterPro" id="IPR013221">
    <property type="entry name" value="Mur_ligase_cen"/>
</dbReference>
<dbReference type="Gene3D" id="3.90.190.20">
    <property type="entry name" value="Mur ligase, C-terminal domain"/>
    <property type="match status" value="1"/>
</dbReference>
<evidence type="ECO:0000256" key="11">
    <source>
        <dbReference type="ARBA" id="ARBA00023306"/>
    </source>
</evidence>
<dbReference type="Pfam" id="PF01225">
    <property type="entry name" value="Mur_ligase"/>
    <property type="match status" value="1"/>
</dbReference>
<keyword evidence="5 14" id="KW-0436">Ligase</keyword>
<dbReference type="SUPFAM" id="SSF51984">
    <property type="entry name" value="MurCD N-terminal domain"/>
    <property type="match status" value="1"/>
</dbReference>
<evidence type="ECO:0000256" key="10">
    <source>
        <dbReference type="ARBA" id="ARBA00022984"/>
    </source>
</evidence>
<comment type="pathway">
    <text evidence="2 14">Cell wall biogenesis; peptidoglycan biosynthesis.</text>
</comment>
<comment type="similarity">
    <text evidence="14">Belongs to the MurCDEF family.</text>
</comment>
<feature type="domain" description="Mur ligase C-terminal" evidence="16">
    <location>
        <begin position="321"/>
        <end position="454"/>
    </location>
</feature>
<evidence type="ECO:0000256" key="8">
    <source>
        <dbReference type="ARBA" id="ARBA00022840"/>
    </source>
</evidence>
<dbReference type="Gene3D" id="3.40.50.720">
    <property type="entry name" value="NAD(P)-binding Rossmann-like Domain"/>
    <property type="match status" value="1"/>
</dbReference>
<evidence type="ECO:0000256" key="4">
    <source>
        <dbReference type="ARBA" id="ARBA00022490"/>
    </source>
</evidence>
<keyword evidence="8 14" id="KW-0067">ATP-binding</keyword>
<dbReference type="EC" id="6.3.2.8" evidence="3 14"/>
<dbReference type="InterPro" id="IPR004101">
    <property type="entry name" value="Mur_ligase_C"/>
</dbReference>